<dbReference type="PROSITE" id="PS50845">
    <property type="entry name" value="RETICULON"/>
    <property type="match status" value="1"/>
</dbReference>
<feature type="domain" description="Reticulon" evidence="8">
    <location>
        <begin position="58"/>
        <end position="255"/>
    </location>
</feature>
<evidence type="ECO:0000313" key="10">
    <source>
        <dbReference type="Proteomes" id="UP000298138"/>
    </source>
</evidence>
<dbReference type="EMBL" id="ML220145">
    <property type="protein sequence ID" value="TGZ78158.1"/>
    <property type="molecule type" value="Genomic_DNA"/>
</dbReference>
<dbReference type="OrthoDB" id="567788at2759"/>
<evidence type="ECO:0000256" key="2">
    <source>
        <dbReference type="ARBA" id="ARBA00022692"/>
    </source>
</evidence>
<keyword evidence="10" id="KW-1185">Reference proteome</keyword>
<proteinExistence type="predicted"/>
<evidence type="ECO:0000256" key="4">
    <source>
        <dbReference type="ARBA" id="ARBA00022989"/>
    </source>
</evidence>
<dbReference type="AlphaFoldDB" id="A0A4S2MRX3"/>
<dbReference type="FunCoup" id="A0A4S2MRX3">
    <property type="interactions" value="225"/>
</dbReference>
<dbReference type="STRING" id="341454.A0A4S2MRX3"/>
<feature type="region of interest" description="Disordered" evidence="7">
    <location>
        <begin position="254"/>
        <end position="304"/>
    </location>
</feature>
<reference evidence="9 10" key="1">
    <citation type="submission" date="2019-04" db="EMBL/GenBank/DDBJ databases">
        <title>Comparative genomics and transcriptomics to analyze fruiting body development in filamentous ascomycetes.</title>
        <authorList>
            <consortium name="DOE Joint Genome Institute"/>
            <person name="Lutkenhaus R."/>
            <person name="Traeger S."/>
            <person name="Breuer J."/>
            <person name="Kuo A."/>
            <person name="Lipzen A."/>
            <person name="Pangilinan J."/>
            <person name="Dilworth D."/>
            <person name="Sandor L."/>
            <person name="Poggeler S."/>
            <person name="Barry K."/>
            <person name="Grigoriev I.V."/>
            <person name="Nowrousian M."/>
        </authorList>
    </citation>
    <scope>NUCLEOTIDE SEQUENCE [LARGE SCALE GENOMIC DNA]</scope>
    <source>
        <strain evidence="9 10">CBS 389.68</strain>
    </source>
</reference>
<feature type="compositionally biased region" description="Basic and acidic residues" evidence="7">
    <location>
        <begin position="273"/>
        <end position="298"/>
    </location>
</feature>
<evidence type="ECO:0000256" key="5">
    <source>
        <dbReference type="ARBA" id="ARBA00023136"/>
    </source>
</evidence>
<dbReference type="Proteomes" id="UP000298138">
    <property type="component" value="Unassembled WGS sequence"/>
</dbReference>
<protein>
    <recommendedName>
        <fullName evidence="6">Reticulon-like protein</fullName>
    </recommendedName>
</protein>
<dbReference type="InParanoid" id="A0A4S2MRX3"/>
<accession>A0A4S2MRX3</accession>
<feature type="transmembrane region" description="Helical" evidence="6">
    <location>
        <begin position="157"/>
        <end position="179"/>
    </location>
</feature>
<evidence type="ECO:0000256" key="3">
    <source>
        <dbReference type="ARBA" id="ARBA00022824"/>
    </source>
</evidence>
<feature type="transmembrane region" description="Helical" evidence="6">
    <location>
        <begin position="69"/>
        <end position="86"/>
    </location>
</feature>
<sequence>MADTAAPHRSENAAQQVLNGTHPVMQDTKADIKGLANSAQYKKVDENGQPLSHFHSVFYDMFTWKFPKATGICFFSAVATILAFHYVNVLRYVFKAGYMLFAAAAAVELAGKPFGAKGVVSSMRPKRYWTVPRNVVDTVFDQVHDLLNFFVLEFQRILFVENIATTIAAFLTTFFGYFLIKYIPYWVLLLLTTTTAFTAPLIYLQNKQLIDEQLHRANVLINEKLKTGRNMTEKYAKDALTAAQATTADLSQKVQGYTARKSPEPAKPVASALDREFPEVPAGDLKKRTGIPEKHDPATDPILA</sequence>
<keyword evidence="4 6" id="KW-1133">Transmembrane helix</keyword>
<comment type="subcellular location">
    <subcellularLocation>
        <location evidence="1 6">Endoplasmic reticulum membrane</location>
        <topology evidence="1 6">Multi-pass membrane protein</topology>
    </subcellularLocation>
</comment>
<keyword evidence="2 6" id="KW-0812">Transmembrane</keyword>
<gene>
    <name evidence="9" type="ORF">EX30DRAFT_343539</name>
</gene>
<organism evidence="9 10">
    <name type="scientific">Ascodesmis nigricans</name>
    <dbReference type="NCBI Taxonomy" id="341454"/>
    <lineage>
        <taxon>Eukaryota</taxon>
        <taxon>Fungi</taxon>
        <taxon>Dikarya</taxon>
        <taxon>Ascomycota</taxon>
        <taxon>Pezizomycotina</taxon>
        <taxon>Pezizomycetes</taxon>
        <taxon>Pezizales</taxon>
        <taxon>Ascodesmidaceae</taxon>
        <taxon>Ascodesmis</taxon>
    </lineage>
</organism>
<evidence type="ECO:0000256" key="6">
    <source>
        <dbReference type="RuleBase" id="RU363132"/>
    </source>
</evidence>
<dbReference type="InterPro" id="IPR003388">
    <property type="entry name" value="Reticulon"/>
</dbReference>
<feature type="transmembrane region" description="Helical" evidence="6">
    <location>
        <begin position="185"/>
        <end position="204"/>
    </location>
</feature>
<evidence type="ECO:0000256" key="7">
    <source>
        <dbReference type="SAM" id="MobiDB-lite"/>
    </source>
</evidence>
<dbReference type="GO" id="GO:0005789">
    <property type="term" value="C:endoplasmic reticulum membrane"/>
    <property type="evidence" value="ECO:0007669"/>
    <property type="project" value="UniProtKB-SubCell"/>
</dbReference>
<name>A0A4S2MRX3_9PEZI</name>
<dbReference type="Pfam" id="PF02453">
    <property type="entry name" value="Reticulon"/>
    <property type="match status" value="1"/>
</dbReference>
<keyword evidence="3 6" id="KW-0256">Endoplasmic reticulum</keyword>
<evidence type="ECO:0000259" key="8">
    <source>
        <dbReference type="PROSITE" id="PS50845"/>
    </source>
</evidence>
<evidence type="ECO:0000256" key="1">
    <source>
        <dbReference type="ARBA" id="ARBA00004477"/>
    </source>
</evidence>
<evidence type="ECO:0000313" key="9">
    <source>
        <dbReference type="EMBL" id="TGZ78158.1"/>
    </source>
</evidence>
<keyword evidence="5 6" id="KW-0472">Membrane</keyword>